<reference evidence="2" key="1">
    <citation type="journal article" date="2016" name="Front. Microbiol.">
        <title>Genome Sequence of the Piezophilic, Mesophilic Sulfate-Reducing Bacterium Desulfovibrio indicus J2T.</title>
        <authorList>
            <person name="Cao J."/>
            <person name="Maignien L."/>
            <person name="Shao Z."/>
            <person name="Alain K."/>
            <person name="Jebbar M."/>
        </authorList>
    </citation>
    <scope>NUCLEOTIDE SEQUENCE</scope>
    <source>
        <strain evidence="2">NBRC 103626</strain>
    </source>
</reference>
<organism evidence="2 3">
    <name type="scientific">Methylobacterium gregans</name>
    <dbReference type="NCBI Taxonomy" id="374424"/>
    <lineage>
        <taxon>Bacteria</taxon>
        <taxon>Pseudomonadati</taxon>
        <taxon>Pseudomonadota</taxon>
        <taxon>Alphaproteobacteria</taxon>
        <taxon>Hyphomicrobiales</taxon>
        <taxon>Methylobacteriaceae</taxon>
        <taxon>Methylobacterium</taxon>
    </lineage>
</organism>
<reference evidence="2" key="2">
    <citation type="submission" date="2021-08" db="EMBL/GenBank/DDBJ databases">
        <authorList>
            <person name="Tani A."/>
            <person name="Ola A."/>
            <person name="Ogura Y."/>
            <person name="Katsura K."/>
            <person name="Hayashi T."/>
        </authorList>
    </citation>
    <scope>NUCLEOTIDE SEQUENCE</scope>
    <source>
        <strain evidence="2">NBRC 103626</strain>
    </source>
</reference>
<feature type="compositionally biased region" description="Gly residues" evidence="1">
    <location>
        <begin position="13"/>
        <end position="25"/>
    </location>
</feature>
<proteinExistence type="predicted"/>
<sequence>MSRHVRQRASSAGGIGSPGSTGGGDRNASSPARLALIRRLMQGVVDAGASAAVTVDGLNPTDEFALVLVEITRPDAGTTLFPTDEADMIDRAVHAARIRSAGTKPND</sequence>
<dbReference type="EMBL" id="BPQM01000012">
    <property type="protein sequence ID" value="GJD77382.1"/>
    <property type="molecule type" value="Genomic_DNA"/>
</dbReference>
<accession>A0AA37HKI5</accession>
<comment type="caution">
    <text evidence="2">The sequence shown here is derived from an EMBL/GenBank/DDBJ whole genome shotgun (WGS) entry which is preliminary data.</text>
</comment>
<gene>
    <name evidence="2" type="ORF">NBEOAGPD_0586</name>
</gene>
<protein>
    <submittedName>
        <fullName evidence="2">Uncharacterized protein</fullName>
    </submittedName>
</protein>
<dbReference type="AlphaFoldDB" id="A0AA37HKI5"/>
<feature type="region of interest" description="Disordered" evidence="1">
    <location>
        <begin position="1"/>
        <end position="30"/>
    </location>
</feature>
<evidence type="ECO:0000313" key="2">
    <source>
        <dbReference type="EMBL" id="GJD77382.1"/>
    </source>
</evidence>
<name>A0AA37HKI5_9HYPH</name>
<evidence type="ECO:0000313" key="3">
    <source>
        <dbReference type="Proteomes" id="UP001055108"/>
    </source>
</evidence>
<evidence type="ECO:0000256" key="1">
    <source>
        <dbReference type="SAM" id="MobiDB-lite"/>
    </source>
</evidence>
<dbReference type="Proteomes" id="UP001055108">
    <property type="component" value="Unassembled WGS sequence"/>
</dbReference>
<keyword evidence="3" id="KW-1185">Reference proteome</keyword>